<gene>
    <name evidence="2" type="ORF">JI435_409950</name>
</gene>
<name>A0A7U2F5S4_PHANO</name>
<keyword evidence="1" id="KW-0472">Membrane</keyword>
<accession>A0A7U2F5S4</accession>
<dbReference type="EMBL" id="CP069029">
    <property type="protein sequence ID" value="QRC97010.1"/>
    <property type="molecule type" value="Genomic_DNA"/>
</dbReference>
<dbReference type="VEuPathDB" id="FungiDB:JI435_409950"/>
<reference evidence="3" key="1">
    <citation type="journal article" date="2021" name="BMC Genomics">
        <title>Chromosome-level genome assembly and manually-curated proteome of model necrotroph Parastagonospora nodorum Sn15 reveals a genome-wide trove of candidate effector homologs, and redundancy of virulence-related functions within an accessory chromosome.</title>
        <authorList>
            <person name="Bertazzoni S."/>
            <person name="Jones D.A.B."/>
            <person name="Phan H.T."/>
            <person name="Tan K.-C."/>
            <person name="Hane J.K."/>
        </authorList>
    </citation>
    <scope>NUCLEOTIDE SEQUENCE [LARGE SCALE GENOMIC DNA]</scope>
    <source>
        <strain evidence="3">SN15 / ATCC MYA-4574 / FGSC 10173)</strain>
    </source>
</reference>
<protein>
    <submittedName>
        <fullName evidence="2">Uncharacterized protein</fullName>
    </submittedName>
</protein>
<keyword evidence="1" id="KW-0812">Transmembrane</keyword>
<evidence type="ECO:0000313" key="2">
    <source>
        <dbReference type="EMBL" id="QRC97010.1"/>
    </source>
</evidence>
<dbReference type="Proteomes" id="UP000663193">
    <property type="component" value="Chromosome 7"/>
</dbReference>
<proteinExistence type="predicted"/>
<organism evidence="2 3">
    <name type="scientific">Phaeosphaeria nodorum (strain SN15 / ATCC MYA-4574 / FGSC 10173)</name>
    <name type="common">Glume blotch fungus</name>
    <name type="synonym">Parastagonospora nodorum</name>
    <dbReference type="NCBI Taxonomy" id="321614"/>
    <lineage>
        <taxon>Eukaryota</taxon>
        <taxon>Fungi</taxon>
        <taxon>Dikarya</taxon>
        <taxon>Ascomycota</taxon>
        <taxon>Pezizomycotina</taxon>
        <taxon>Dothideomycetes</taxon>
        <taxon>Pleosporomycetidae</taxon>
        <taxon>Pleosporales</taxon>
        <taxon>Pleosporineae</taxon>
        <taxon>Phaeosphaeriaceae</taxon>
        <taxon>Parastagonospora</taxon>
    </lineage>
</organism>
<keyword evidence="3" id="KW-1185">Reference proteome</keyword>
<feature type="transmembrane region" description="Helical" evidence="1">
    <location>
        <begin position="20"/>
        <end position="43"/>
    </location>
</feature>
<keyword evidence="1" id="KW-1133">Transmembrane helix</keyword>
<evidence type="ECO:0000256" key="1">
    <source>
        <dbReference type="SAM" id="Phobius"/>
    </source>
</evidence>
<sequence length="84" mass="10071">MPVYASRFLTVMRCADVVSQWYMLYYLLKFSVCWSHYAVYFTIRHHVLRHLSGNYAQSTVYSTSMIRDSDFRPIEWANKFTPLC</sequence>
<dbReference type="AlphaFoldDB" id="A0A7U2F5S4"/>
<evidence type="ECO:0000313" key="3">
    <source>
        <dbReference type="Proteomes" id="UP000663193"/>
    </source>
</evidence>